<comment type="cofactor">
    <cofactor evidence="4 6">
        <name>pyridoxal 5'-phosphate</name>
        <dbReference type="ChEBI" id="CHEBI:597326"/>
    </cofactor>
</comment>
<dbReference type="GO" id="GO:0009435">
    <property type="term" value="P:NAD+ biosynthetic process"/>
    <property type="evidence" value="ECO:0007669"/>
    <property type="project" value="UniProtKB-UniRule"/>
</dbReference>
<keyword evidence="3 4" id="KW-0663">Pyridoxal phosphate</keyword>
<dbReference type="GO" id="GO:0005737">
    <property type="term" value="C:cytoplasm"/>
    <property type="evidence" value="ECO:0007669"/>
    <property type="project" value="UniProtKB-UniRule"/>
</dbReference>
<comment type="catalytic activity">
    <reaction evidence="4 6">
        <text>L-kynurenine + H2O = anthranilate + L-alanine + H(+)</text>
        <dbReference type="Rhea" id="RHEA:16813"/>
        <dbReference type="ChEBI" id="CHEBI:15377"/>
        <dbReference type="ChEBI" id="CHEBI:15378"/>
        <dbReference type="ChEBI" id="CHEBI:16567"/>
        <dbReference type="ChEBI" id="CHEBI:57959"/>
        <dbReference type="ChEBI" id="CHEBI:57972"/>
        <dbReference type="EC" id="3.7.1.3"/>
    </reaction>
</comment>
<dbReference type="SUPFAM" id="SSF53383">
    <property type="entry name" value="PLP-dependent transferases"/>
    <property type="match status" value="1"/>
</dbReference>
<feature type="binding site" evidence="4">
    <location>
        <position position="241"/>
    </location>
    <ligand>
        <name>pyridoxal 5'-phosphate</name>
        <dbReference type="ChEBI" id="CHEBI:597326"/>
    </ligand>
</feature>
<feature type="binding site" evidence="4">
    <location>
        <position position="103"/>
    </location>
    <ligand>
        <name>pyridoxal 5'-phosphate</name>
        <dbReference type="ChEBI" id="CHEBI:597326"/>
    </ligand>
</feature>
<evidence type="ECO:0000313" key="8">
    <source>
        <dbReference type="Proteomes" id="UP000233387"/>
    </source>
</evidence>
<evidence type="ECO:0000256" key="6">
    <source>
        <dbReference type="PIRNR" id="PIRNR038800"/>
    </source>
</evidence>
<accession>A0A2N3IHH5</accession>
<feature type="binding site" evidence="4">
    <location>
        <position position="299"/>
    </location>
    <ligand>
        <name>pyridoxal 5'-phosphate</name>
        <dbReference type="ChEBI" id="CHEBI:597326"/>
    </ligand>
</feature>
<dbReference type="Gene3D" id="3.40.640.10">
    <property type="entry name" value="Type I PLP-dependent aspartate aminotransferase-like (Major domain)"/>
    <property type="match status" value="1"/>
</dbReference>
<protein>
    <recommendedName>
        <fullName evidence="4 5">Kynureninase</fullName>
        <ecNumber evidence="4 5">3.7.1.3</ecNumber>
    </recommendedName>
    <alternativeName>
        <fullName evidence="4">L-kynurenine hydrolase</fullName>
    </alternativeName>
</protein>
<keyword evidence="1 4" id="KW-0662">Pyridine nucleotide biosynthesis</keyword>
<proteinExistence type="inferred from homology"/>
<dbReference type="GO" id="GO:0030429">
    <property type="term" value="F:kynureninase activity"/>
    <property type="evidence" value="ECO:0007669"/>
    <property type="project" value="UniProtKB-UniRule"/>
</dbReference>
<dbReference type="Pfam" id="PF22580">
    <property type="entry name" value="KYNU_C"/>
    <property type="match status" value="1"/>
</dbReference>
<comment type="similarity">
    <text evidence="4 6">Belongs to the kynureninase family.</text>
</comment>
<feature type="binding site" evidence="4">
    <location>
        <begin position="131"/>
        <end position="134"/>
    </location>
    <ligand>
        <name>pyridoxal 5'-phosphate</name>
        <dbReference type="ChEBI" id="CHEBI:597326"/>
    </ligand>
</feature>
<dbReference type="PANTHER" id="PTHR14084:SF0">
    <property type="entry name" value="KYNURENINASE"/>
    <property type="match status" value="1"/>
</dbReference>
<reference evidence="7 8" key="1">
    <citation type="submission" date="2017-06" db="EMBL/GenBank/DDBJ databases">
        <title>Raineya orbicola gen. nov., sp. nov. a slightly thermophilic bacterium of the phylum Bacteroidetes and the description of Raineyaceae fam. nov.</title>
        <authorList>
            <person name="Albuquerque L."/>
            <person name="Polonia A.R.M."/>
            <person name="Barroso C."/>
            <person name="Froufe H.J.C."/>
            <person name="Lage O."/>
            <person name="Lobo-Da-Cunha A."/>
            <person name="Egas C."/>
            <person name="Da Costa M.S."/>
        </authorList>
    </citation>
    <scope>NUCLEOTIDE SEQUENCE [LARGE SCALE GENOMIC DNA]</scope>
    <source>
        <strain evidence="7 8">SPSPC-11</strain>
    </source>
</reference>
<dbReference type="GO" id="GO:0043420">
    <property type="term" value="P:anthranilate metabolic process"/>
    <property type="evidence" value="ECO:0007669"/>
    <property type="project" value="TreeGrafter"/>
</dbReference>
<dbReference type="GO" id="GO:0030170">
    <property type="term" value="F:pyridoxal phosphate binding"/>
    <property type="evidence" value="ECO:0007669"/>
    <property type="project" value="UniProtKB-UniRule"/>
</dbReference>
<feature type="binding site" evidence="4">
    <location>
        <position position="219"/>
    </location>
    <ligand>
        <name>pyridoxal 5'-phosphate</name>
        <dbReference type="ChEBI" id="CHEBI:597326"/>
    </ligand>
</feature>
<evidence type="ECO:0000256" key="5">
    <source>
        <dbReference type="NCBIfam" id="TIGR01814"/>
    </source>
</evidence>
<sequence>MSDKFAFAQELDAQDELKHFRSRFFIPQHEGKEVIYLCGNSLGLQPKTASEAIQKELNKWADYGVEGHFVGEQPWWQFRKPIKPLLAEILGAKPTEVAIMNSLTTNLHLLLVSFYNPQGKRKKVLMEAGAFPSDQYALETHLHFRGVSPDENIIEVAPQKNEHILQTEQILETIEKLADELALVIFGGVNYYTGQVFEMQKITQKAHQVGAVVGFDLAHAVGNVKLDLHAWQVDFATWCSYKYLNSGPGGVSGIFIHEKHHNKDLPRFGGWWGQVESERFLMKKGFKPIPDADGWQLSNEPILPMALHQASLQVFHEATMDKLVAKSNLLTHYLYEWLIEFAGEHIEIITPKNPPHRAAQLSIFAKSKGKELHQYLLKNGIITDWREPNVVRMAPVPLYNTFTEVFLTAQKVAEFYK</sequence>
<keyword evidence="2 4" id="KW-0378">Hydrolase</keyword>
<comment type="caution">
    <text evidence="4">Lacks conserved residue(s) required for the propagation of feature annotation.</text>
</comment>
<evidence type="ECO:0000256" key="1">
    <source>
        <dbReference type="ARBA" id="ARBA00022642"/>
    </source>
</evidence>
<comment type="caution">
    <text evidence="7">The sequence shown here is derived from an EMBL/GenBank/DDBJ whole genome shotgun (WGS) entry which is preliminary data.</text>
</comment>
<dbReference type="AlphaFoldDB" id="A0A2N3IHH5"/>
<comment type="catalytic activity">
    <reaction evidence="6">
        <text>3-hydroxy-L-kynurenine + H2O = 3-hydroxyanthranilate + L-alanine + H(+)</text>
        <dbReference type="Rhea" id="RHEA:25143"/>
        <dbReference type="ChEBI" id="CHEBI:15377"/>
        <dbReference type="ChEBI" id="CHEBI:15378"/>
        <dbReference type="ChEBI" id="CHEBI:36559"/>
        <dbReference type="ChEBI" id="CHEBI:57972"/>
        <dbReference type="ChEBI" id="CHEBI:58125"/>
        <dbReference type="EC" id="3.7.1.3"/>
    </reaction>
</comment>
<dbReference type="HAMAP" id="MF_01970">
    <property type="entry name" value="Kynureninase"/>
    <property type="match status" value="1"/>
</dbReference>
<dbReference type="EMBL" id="NKXO01000016">
    <property type="protein sequence ID" value="PKQ69779.1"/>
    <property type="molecule type" value="Genomic_DNA"/>
</dbReference>
<evidence type="ECO:0000256" key="2">
    <source>
        <dbReference type="ARBA" id="ARBA00022801"/>
    </source>
</evidence>
<dbReference type="RefSeq" id="WP_101358501.1">
    <property type="nucleotide sequence ID" value="NZ_NKXO01000016.1"/>
</dbReference>
<dbReference type="GO" id="GO:0019441">
    <property type="term" value="P:L-tryptophan catabolic process to kynurenine"/>
    <property type="evidence" value="ECO:0007669"/>
    <property type="project" value="TreeGrafter"/>
</dbReference>
<feature type="binding site" evidence="4">
    <location>
        <position position="216"/>
    </location>
    <ligand>
        <name>pyridoxal 5'-phosphate</name>
        <dbReference type="ChEBI" id="CHEBI:597326"/>
    </ligand>
</feature>
<dbReference type="InterPro" id="IPR015422">
    <property type="entry name" value="PyrdxlP-dep_Trfase_small"/>
</dbReference>
<feature type="binding site" evidence="4">
    <location>
        <position position="104"/>
    </location>
    <ligand>
        <name>pyridoxal 5'-phosphate</name>
        <dbReference type="ChEBI" id="CHEBI:597326"/>
    </ligand>
</feature>
<comment type="subunit">
    <text evidence="4 6">Homodimer.</text>
</comment>
<dbReference type="GO" id="GO:0097053">
    <property type="term" value="P:L-kynurenine catabolic process"/>
    <property type="evidence" value="ECO:0007669"/>
    <property type="project" value="UniProtKB-UniRule"/>
</dbReference>
<dbReference type="Proteomes" id="UP000233387">
    <property type="component" value="Unassembled WGS sequence"/>
</dbReference>
<evidence type="ECO:0000256" key="4">
    <source>
        <dbReference type="HAMAP-Rule" id="MF_01970"/>
    </source>
</evidence>
<feature type="binding site" evidence="4">
    <location>
        <position position="271"/>
    </location>
    <ligand>
        <name>pyridoxal 5'-phosphate</name>
        <dbReference type="ChEBI" id="CHEBI:597326"/>
    </ligand>
</feature>
<feature type="modified residue" description="N6-(pyridoxal phosphate)lysine" evidence="4">
    <location>
        <position position="242"/>
    </location>
</feature>
<comment type="pathway">
    <text evidence="4 6">Cofactor biosynthesis; NAD(+) biosynthesis; quinolinate from L-kynurenine: step 2/3.</text>
</comment>
<dbReference type="InterPro" id="IPR015421">
    <property type="entry name" value="PyrdxlP-dep_Trfase_major"/>
</dbReference>
<dbReference type="FunFam" id="3.40.640.10:FF:000031">
    <property type="entry name" value="Kynureninase"/>
    <property type="match status" value="1"/>
</dbReference>
<dbReference type="InterPro" id="IPR015424">
    <property type="entry name" value="PyrdxlP-dep_Trfase"/>
</dbReference>
<dbReference type="UniPathway" id="UPA00253">
    <property type="reaction ID" value="UER00329"/>
</dbReference>
<dbReference type="Gene3D" id="3.90.1150.10">
    <property type="entry name" value="Aspartate Aminotransferase, domain 1"/>
    <property type="match status" value="1"/>
</dbReference>
<keyword evidence="8" id="KW-1185">Reference proteome</keyword>
<dbReference type="PIRSF" id="PIRSF038800">
    <property type="entry name" value="KYNU"/>
    <property type="match status" value="1"/>
</dbReference>
<dbReference type="NCBIfam" id="TIGR01814">
    <property type="entry name" value="kynureninase"/>
    <property type="match status" value="1"/>
</dbReference>
<name>A0A2N3IHH5_9BACT</name>
<dbReference type="EC" id="3.7.1.3" evidence="4 5"/>
<gene>
    <name evidence="4" type="primary">kynU</name>
    <name evidence="7" type="ORF">Rain11_1234</name>
</gene>
<dbReference type="InterPro" id="IPR010111">
    <property type="entry name" value="Kynureninase"/>
</dbReference>
<comment type="function">
    <text evidence="4 6">Catalyzes the cleavage of L-kynurenine (L-Kyn) and L-3-hydroxykynurenine (L-3OHKyn) into anthranilic acid (AA) and 3-hydroxyanthranilic acid (3-OHAA), respectively.</text>
</comment>
<organism evidence="7 8">
    <name type="scientific">Raineya orbicola</name>
    <dbReference type="NCBI Taxonomy" id="2016530"/>
    <lineage>
        <taxon>Bacteria</taxon>
        <taxon>Pseudomonadati</taxon>
        <taxon>Bacteroidota</taxon>
        <taxon>Cytophagia</taxon>
        <taxon>Cytophagales</taxon>
        <taxon>Raineyaceae</taxon>
        <taxon>Raineya</taxon>
    </lineage>
</organism>
<dbReference type="OrthoDB" id="9812626at2"/>
<dbReference type="GO" id="GO:0019805">
    <property type="term" value="P:quinolinate biosynthetic process"/>
    <property type="evidence" value="ECO:0007669"/>
    <property type="project" value="UniProtKB-UniRule"/>
</dbReference>
<evidence type="ECO:0000256" key="3">
    <source>
        <dbReference type="ARBA" id="ARBA00022898"/>
    </source>
</evidence>
<dbReference type="UniPathway" id="UPA00334">
    <property type="reaction ID" value="UER00455"/>
</dbReference>
<dbReference type="PANTHER" id="PTHR14084">
    <property type="entry name" value="KYNURENINASE"/>
    <property type="match status" value="1"/>
</dbReference>
<comment type="pathway">
    <text evidence="4 6">Amino-acid degradation; L-kynurenine degradation; L-alanine and anthranilate from L-kynurenine: step 1/1.</text>
</comment>
<evidence type="ECO:0000313" key="7">
    <source>
        <dbReference type="EMBL" id="PKQ69779.1"/>
    </source>
</evidence>